<proteinExistence type="predicted"/>
<dbReference type="EMBL" id="JADYXP020000012">
    <property type="protein sequence ID" value="KAL0113169.1"/>
    <property type="molecule type" value="Genomic_DNA"/>
</dbReference>
<reference evidence="1 2" key="1">
    <citation type="submission" date="2023-03" db="EMBL/GenBank/DDBJ databases">
        <title>High recombination rates correlate with genetic variation in Cardiocondyla obscurior ants.</title>
        <authorList>
            <person name="Errbii M."/>
        </authorList>
    </citation>
    <scope>NUCLEOTIDE SEQUENCE [LARGE SCALE GENOMIC DNA]</scope>
    <source>
        <strain evidence="1">Alpha-2009</strain>
        <tissue evidence="1">Whole body</tissue>
    </source>
</reference>
<evidence type="ECO:0000313" key="1">
    <source>
        <dbReference type="EMBL" id="KAL0113169.1"/>
    </source>
</evidence>
<sequence>MREESDAFLFKPSRRFFLNRCFDKQAIFFAKIISEISQKFPPRKFSNKNECNHLPLYIPCLLFYFISNQRNNSFGTMLYKNFLKLSRRETTLRFNSGGARLLQTLHKPRLGKFPNDNSLGFHLRGGKDDDDAAVESHVRASGFSRKSS</sequence>
<dbReference type="AlphaFoldDB" id="A0AAW2FB75"/>
<evidence type="ECO:0000313" key="2">
    <source>
        <dbReference type="Proteomes" id="UP001430953"/>
    </source>
</evidence>
<comment type="caution">
    <text evidence="1">The sequence shown here is derived from an EMBL/GenBank/DDBJ whole genome shotgun (WGS) entry which is preliminary data.</text>
</comment>
<gene>
    <name evidence="1" type="ORF">PUN28_012388</name>
</gene>
<keyword evidence="2" id="KW-1185">Reference proteome</keyword>
<organism evidence="1 2">
    <name type="scientific">Cardiocondyla obscurior</name>
    <dbReference type="NCBI Taxonomy" id="286306"/>
    <lineage>
        <taxon>Eukaryota</taxon>
        <taxon>Metazoa</taxon>
        <taxon>Ecdysozoa</taxon>
        <taxon>Arthropoda</taxon>
        <taxon>Hexapoda</taxon>
        <taxon>Insecta</taxon>
        <taxon>Pterygota</taxon>
        <taxon>Neoptera</taxon>
        <taxon>Endopterygota</taxon>
        <taxon>Hymenoptera</taxon>
        <taxon>Apocrita</taxon>
        <taxon>Aculeata</taxon>
        <taxon>Formicoidea</taxon>
        <taxon>Formicidae</taxon>
        <taxon>Myrmicinae</taxon>
        <taxon>Cardiocondyla</taxon>
    </lineage>
</organism>
<protein>
    <submittedName>
        <fullName evidence="1">Uncharacterized protein</fullName>
    </submittedName>
</protein>
<name>A0AAW2FB75_9HYME</name>
<accession>A0AAW2FB75</accession>
<dbReference type="Proteomes" id="UP001430953">
    <property type="component" value="Unassembled WGS sequence"/>
</dbReference>